<dbReference type="GO" id="GO:1990904">
    <property type="term" value="C:ribonucleoprotein complex"/>
    <property type="evidence" value="ECO:0007669"/>
    <property type="project" value="UniProtKB-KW"/>
</dbReference>
<dbReference type="InterPro" id="IPR020070">
    <property type="entry name" value="Ribosomal_bL9_N"/>
</dbReference>
<dbReference type="Pfam" id="PF01281">
    <property type="entry name" value="Ribosomal_L9_N"/>
    <property type="match status" value="1"/>
</dbReference>
<accession>A0A0K0D137</accession>
<dbReference type="Gene3D" id="3.40.5.10">
    <property type="entry name" value="Ribosomal protein L9, N-terminal domain"/>
    <property type="match status" value="1"/>
</dbReference>
<protein>
    <recommendedName>
        <fullName evidence="4">Large ribosomal subunit protein bL9m</fullName>
    </recommendedName>
    <alternativeName>
        <fullName evidence="5">39S ribosomal protein L9, mitochondrial</fullName>
    </alternativeName>
</protein>
<organism evidence="7 8">
    <name type="scientific">Angiostrongylus cantonensis</name>
    <name type="common">Rat lungworm</name>
    <dbReference type="NCBI Taxonomy" id="6313"/>
    <lineage>
        <taxon>Eukaryota</taxon>
        <taxon>Metazoa</taxon>
        <taxon>Ecdysozoa</taxon>
        <taxon>Nematoda</taxon>
        <taxon>Chromadorea</taxon>
        <taxon>Rhabditida</taxon>
        <taxon>Rhabditina</taxon>
        <taxon>Rhabditomorpha</taxon>
        <taxon>Strongyloidea</taxon>
        <taxon>Metastrongylidae</taxon>
        <taxon>Angiostrongylus</taxon>
    </lineage>
</organism>
<dbReference type="AlphaFoldDB" id="A0A0K0D137"/>
<dbReference type="GO" id="GO:0006412">
    <property type="term" value="P:translation"/>
    <property type="evidence" value="ECO:0007669"/>
    <property type="project" value="InterPro"/>
</dbReference>
<keyword evidence="2" id="KW-0689">Ribosomal protein</keyword>
<sequence length="174" mass="19833">LPNLMKLEVVEFETLKPAGPLKVILLEDVEGVGHQFDVVDVDRRLARSDLLLTGKAVYASPFDLKYYGQIKKEMANELAKKVRIPYEYICIGRDLQALVVPIKVNIENKWTIDRQILKTSLRLIGIDVTDDAVFFDDVISGPNFEIEAKLVRFYVVVSSFSRFYLFSNCRTSSP</sequence>
<dbReference type="GO" id="GO:0003735">
    <property type="term" value="F:structural constituent of ribosome"/>
    <property type="evidence" value="ECO:0007669"/>
    <property type="project" value="InterPro"/>
</dbReference>
<reference evidence="7" key="1">
    <citation type="submission" date="2012-09" db="EMBL/GenBank/DDBJ databases">
        <authorList>
            <person name="Martin A.A."/>
        </authorList>
    </citation>
    <scope>NUCLEOTIDE SEQUENCE</scope>
</reference>
<evidence type="ECO:0000256" key="4">
    <source>
        <dbReference type="ARBA" id="ARBA00035194"/>
    </source>
</evidence>
<keyword evidence="3" id="KW-0687">Ribonucleoprotein</keyword>
<dbReference type="InterPro" id="IPR036935">
    <property type="entry name" value="Ribosomal_bL9_N_sf"/>
</dbReference>
<name>A0A0K0D137_ANGCA</name>
<dbReference type="STRING" id="6313.A0A0K0D137"/>
<reference evidence="8" key="2">
    <citation type="submission" date="2017-02" db="UniProtKB">
        <authorList>
            <consortium name="WormBaseParasite"/>
        </authorList>
    </citation>
    <scope>IDENTIFICATION</scope>
</reference>
<dbReference type="WBParaSite" id="ACAC_0000378201-mRNA-1">
    <property type="protein sequence ID" value="ACAC_0000378201-mRNA-1"/>
    <property type="gene ID" value="ACAC_0000378201"/>
</dbReference>
<evidence type="ECO:0000256" key="1">
    <source>
        <dbReference type="ARBA" id="ARBA00010605"/>
    </source>
</evidence>
<proteinExistence type="inferred from homology"/>
<dbReference type="InterPro" id="IPR009027">
    <property type="entry name" value="Ribosomal_bL9/RNase_H1_N"/>
</dbReference>
<dbReference type="InterPro" id="IPR000244">
    <property type="entry name" value="Ribosomal_bL9"/>
</dbReference>
<dbReference type="SUPFAM" id="SSF55658">
    <property type="entry name" value="L9 N-domain-like"/>
    <property type="match status" value="1"/>
</dbReference>
<comment type="similarity">
    <text evidence="1">Belongs to the bacterial ribosomal protein bL9 family.</text>
</comment>
<dbReference type="GO" id="GO:0005840">
    <property type="term" value="C:ribosome"/>
    <property type="evidence" value="ECO:0007669"/>
    <property type="project" value="UniProtKB-KW"/>
</dbReference>
<dbReference type="Proteomes" id="UP000035642">
    <property type="component" value="Unassembled WGS sequence"/>
</dbReference>
<evidence type="ECO:0000313" key="7">
    <source>
        <dbReference type="Proteomes" id="UP000035642"/>
    </source>
</evidence>
<evidence type="ECO:0000259" key="6">
    <source>
        <dbReference type="Pfam" id="PF01281"/>
    </source>
</evidence>
<evidence type="ECO:0000256" key="5">
    <source>
        <dbReference type="ARBA" id="ARBA00035381"/>
    </source>
</evidence>
<keyword evidence="7" id="KW-1185">Reference proteome</keyword>
<evidence type="ECO:0000256" key="2">
    <source>
        <dbReference type="ARBA" id="ARBA00022980"/>
    </source>
</evidence>
<dbReference type="PANTHER" id="PTHR21368">
    <property type="entry name" value="50S RIBOSOMAL PROTEIN L9"/>
    <property type="match status" value="1"/>
</dbReference>
<feature type="domain" description="Ribosomal protein L9" evidence="6">
    <location>
        <begin position="22"/>
        <end position="66"/>
    </location>
</feature>
<evidence type="ECO:0000313" key="8">
    <source>
        <dbReference type="WBParaSite" id="ACAC_0000378201-mRNA-1"/>
    </source>
</evidence>
<evidence type="ECO:0000256" key="3">
    <source>
        <dbReference type="ARBA" id="ARBA00023274"/>
    </source>
</evidence>